<evidence type="ECO:0000256" key="2">
    <source>
        <dbReference type="ARBA" id="ARBA00022448"/>
    </source>
</evidence>
<evidence type="ECO:0000256" key="3">
    <source>
        <dbReference type="SAM" id="MobiDB-lite"/>
    </source>
</evidence>
<dbReference type="PROSITE" id="PS51257">
    <property type="entry name" value="PROKAR_LIPOPROTEIN"/>
    <property type="match status" value="1"/>
</dbReference>
<gene>
    <name evidence="5" type="ORF">A6K24_13155</name>
</gene>
<dbReference type="OrthoDB" id="9798191at2"/>
<comment type="similarity">
    <text evidence="1">Belongs to the bacterial solute-binding protein 1 family.</text>
</comment>
<keyword evidence="4" id="KW-0732">Signal</keyword>
<dbReference type="AlphaFoldDB" id="A0A179SQK2"/>
<dbReference type="Gene3D" id="3.40.190.10">
    <property type="entry name" value="Periplasmic binding protein-like II"/>
    <property type="match status" value="2"/>
</dbReference>
<keyword evidence="2" id="KW-0813">Transport</keyword>
<organism evidence="5 6">
    <name type="scientific">Metabacillus litoralis</name>
    <dbReference type="NCBI Taxonomy" id="152268"/>
    <lineage>
        <taxon>Bacteria</taxon>
        <taxon>Bacillati</taxon>
        <taxon>Bacillota</taxon>
        <taxon>Bacilli</taxon>
        <taxon>Bacillales</taxon>
        <taxon>Bacillaceae</taxon>
        <taxon>Metabacillus</taxon>
    </lineage>
</organism>
<dbReference type="RefSeq" id="WP_066340208.1">
    <property type="nucleotide sequence ID" value="NZ_LWSG01000045.1"/>
</dbReference>
<evidence type="ECO:0008006" key="7">
    <source>
        <dbReference type="Google" id="ProtNLM"/>
    </source>
</evidence>
<sequence length="432" mass="47956">MKKSALSILLSIVLLFSIVGCSSQNNDSSSSGDGEEGTQTLKFISEDTADESDASVVMGLTEEYGKTNIEIETVLQANLMQKIQLLTASNDLPELFKFESNQLGDLIDNDQLLDLEKTFTDLGIYDKLNPGAVNLLKTLSGDRGLYTLPVELNIEGFWYNKKLFEENNLEVPTTWDEMLAASEVFMEKGIQPFAVAGKEKWPITRLINGYVMRLYGADVMERVSKGELSITDEGFIEAATLVQDMNAKGYFGEGVNTIDYDTASNTFLQGNAAMYYMGSWALNEFNDENLNKIGVDNVGFFNIPLVEGGKGTLDEYSMNAGLTLSFSKDKYNEEVGEWMKHVFSNYGDKAIAERGLISGFKVENMPENVSELTKTTLEKVNEIENGALWFEGYFDPKTKTVSEDGAQNLLNEGTTPEEYMSKLEESLKNASK</sequence>
<dbReference type="EMBL" id="LWSG01000045">
    <property type="protein sequence ID" value="OAS82583.1"/>
    <property type="molecule type" value="Genomic_DNA"/>
</dbReference>
<name>A0A179SQK2_9BACI</name>
<feature type="compositionally biased region" description="Basic and acidic residues" evidence="3">
    <location>
        <begin position="419"/>
        <end position="432"/>
    </location>
</feature>
<dbReference type="Proteomes" id="UP000078534">
    <property type="component" value="Unassembled WGS sequence"/>
</dbReference>
<feature type="region of interest" description="Disordered" evidence="3">
    <location>
        <begin position="409"/>
        <end position="432"/>
    </location>
</feature>
<protein>
    <recommendedName>
        <fullName evidence="7">ABC transporter substrate-binding protein</fullName>
    </recommendedName>
</protein>
<dbReference type="InterPro" id="IPR050490">
    <property type="entry name" value="Bact_solute-bd_prot1"/>
</dbReference>
<evidence type="ECO:0000313" key="6">
    <source>
        <dbReference type="Proteomes" id="UP000078534"/>
    </source>
</evidence>
<evidence type="ECO:0000313" key="5">
    <source>
        <dbReference type="EMBL" id="OAS82583.1"/>
    </source>
</evidence>
<dbReference type="PANTHER" id="PTHR43649">
    <property type="entry name" value="ARABINOSE-BINDING PROTEIN-RELATED"/>
    <property type="match status" value="1"/>
</dbReference>
<feature type="signal peptide" evidence="4">
    <location>
        <begin position="1"/>
        <end position="25"/>
    </location>
</feature>
<accession>A0A179SQK2</accession>
<feature type="chain" id="PRO_5008106296" description="ABC transporter substrate-binding protein" evidence="4">
    <location>
        <begin position="26"/>
        <end position="432"/>
    </location>
</feature>
<dbReference type="Pfam" id="PF01547">
    <property type="entry name" value="SBP_bac_1"/>
    <property type="match status" value="1"/>
</dbReference>
<evidence type="ECO:0000256" key="4">
    <source>
        <dbReference type="SAM" id="SignalP"/>
    </source>
</evidence>
<comment type="caution">
    <text evidence="5">The sequence shown here is derived from an EMBL/GenBank/DDBJ whole genome shotgun (WGS) entry which is preliminary data.</text>
</comment>
<dbReference type="STRING" id="152268.A6K24_13155"/>
<dbReference type="PANTHER" id="PTHR43649:SF29">
    <property type="entry name" value="OSMOPROTECTIVE COMPOUNDS-BINDING PROTEIN GGTB"/>
    <property type="match status" value="1"/>
</dbReference>
<reference evidence="6" key="1">
    <citation type="submission" date="2016-04" db="EMBL/GenBank/DDBJ databases">
        <authorList>
            <person name="Lyu Z."/>
            <person name="Lyu W."/>
        </authorList>
    </citation>
    <scope>NUCLEOTIDE SEQUENCE [LARGE SCALE GENOMIC DNA]</scope>
    <source>
        <strain evidence="6">C44</strain>
    </source>
</reference>
<evidence type="ECO:0000256" key="1">
    <source>
        <dbReference type="ARBA" id="ARBA00008520"/>
    </source>
</evidence>
<proteinExistence type="inferred from homology"/>
<keyword evidence="6" id="KW-1185">Reference proteome</keyword>
<dbReference type="InterPro" id="IPR006059">
    <property type="entry name" value="SBP"/>
</dbReference>
<dbReference type="SUPFAM" id="SSF53850">
    <property type="entry name" value="Periplasmic binding protein-like II"/>
    <property type="match status" value="1"/>
</dbReference>